<feature type="transmembrane region" description="Helical" evidence="1">
    <location>
        <begin position="116"/>
        <end position="133"/>
    </location>
</feature>
<dbReference type="PANTHER" id="PTHR41771:SF1">
    <property type="entry name" value="MEMBRANE PROTEIN"/>
    <property type="match status" value="1"/>
</dbReference>
<dbReference type="EMBL" id="JAGGLI010000014">
    <property type="protein sequence ID" value="MBP2027676.1"/>
    <property type="molecule type" value="Genomic_DNA"/>
</dbReference>
<evidence type="ECO:0000256" key="1">
    <source>
        <dbReference type="SAM" id="Phobius"/>
    </source>
</evidence>
<organism evidence="2 3">
    <name type="scientific">Acetoanaerobium pronyense</name>
    <dbReference type="NCBI Taxonomy" id="1482736"/>
    <lineage>
        <taxon>Bacteria</taxon>
        <taxon>Bacillati</taxon>
        <taxon>Bacillota</taxon>
        <taxon>Clostridia</taxon>
        <taxon>Peptostreptococcales</taxon>
        <taxon>Filifactoraceae</taxon>
        <taxon>Acetoanaerobium</taxon>
    </lineage>
</organism>
<dbReference type="PANTHER" id="PTHR41771">
    <property type="entry name" value="MEMBRANE PROTEIN-RELATED"/>
    <property type="match status" value="1"/>
</dbReference>
<sequence>MKKYGILSISIFILLIYAFTGDVYAQSIEYLRGKVIEITSEDLDLDFGGGMSGDVQYFKVEVQSGELKGQILELENTSFGDEVYDLWFEVGDRVFIEVYETDQGFSGHVVDYQRDIYLSILLVVFLVIIILIGKIKGIKAIISLGVTIILILKILIPMILRGYSPFYMSLLTAFASTLITYIIIGGFTSKTIGALAGTLVGLFLAASISFMISGLAHIKGISGDEINMLLYLPTEINLDLTGLFLGGVIIGALGAVMDVSISISSSISEIKKNSPMISFKGLFLSGMEVGKDIMGTMTNTLILAYTGASLPLLLIINAYDFSFTRMINMEFIAIEFVRAMAGSIGLIAAIPATALTTAYLMTRKEMKKDV</sequence>
<keyword evidence="1" id="KW-0812">Transmembrane</keyword>
<reference evidence="2 3" key="1">
    <citation type="submission" date="2021-03" db="EMBL/GenBank/DDBJ databases">
        <title>Genomic Encyclopedia of Type Strains, Phase IV (KMG-IV): sequencing the most valuable type-strain genomes for metagenomic binning, comparative biology and taxonomic classification.</title>
        <authorList>
            <person name="Goeker M."/>
        </authorList>
    </citation>
    <scope>NUCLEOTIDE SEQUENCE [LARGE SCALE GENOMIC DNA]</scope>
    <source>
        <strain evidence="2 3">DSM 27512</strain>
    </source>
</reference>
<evidence type="ECO:0000313" key="3">
    <source>
        <dbReference type="Proteomes" id="UP001314903"/>
    </source>
</evidence>
<feature type="transmembrane region" description="Helical" evidence="1">
    <location>
        <begin position="194"/>
        <end position="218"/>
    </location>
</feature>
<feature type="transmembrane region" description="Helical" evidence="1">
    <location>
        <begin position="166"/>
        <end position="187"/>
    </location>
</feature>
<gene>
    <name evidence="2" type="ORF">J2Z35_001473</name>
</gene>
<dbReference type="Proteomes" id="UP001314903">
    <property type="component" value="Unassembled WGS sequence"/>
</dbReference>
<keyword evidence="3" id="KW-1185">Reference proteome</keyword>
<feature type="transmembrane region" description="Helical" evidence="1">
    <location>
        <begin position="339"/>
        <end position="361"/>
    </location>
</feature>
<keyword evidence="1" id="KW-1133">Transmembrane helix</keyword>
<keyword evidence="1" id="KW-0472">Membrane</keyword>
<dbReference type="InterPro" id="IPR012507">
    <property type="entry name" value="YibE_F"/>
</dbReference>
<dbReference type="Pfam" id="PF07907">
    <property type="entry name" value="YibE_F"/>
    <property type="match status" value="1"/>
</dbReference>
<accession>A0ABS4KKL2</accession>
<evidence type="ECO:0000313" key="2">
    <source>
        <dbReference type="EMBL" id="MBP2027676.1"/>
    </source>
</evidence>
<feature type="transmembrane region" description="Helical" evidence="1">
    <location>
        <begin position="301"/>
        <end position="319"/>
    </location>
</feature>
<feature type="transmembrane region" description="Helical" evidence="1">
    <location>
        <begin position="140"/>
        <end position="160"/>
    </location>
</feature>
<protein>
    <submittedName>
        <fullName evidence="2">Membrane protein</fullName>
    </submittedName>
</protein>
<feature type="transmembrane region" description="Helical" evidence="1">
    <location>
        <begin position="238"/>
        <end position="263"/>
    </location>
</feature>
<comment type="caution">
    <text evidence="2">The sequence shown here is derived from an EMBL/GenBank/DDBJ whole genome shotgun (WGS) entry which is preliminary data.</text>
</comment>
<proteinExistence type="predicted"/>
<name>A0ABS4KKL2_9FIRM</name>